<comment type="similarity">
    <text evidence="2">Belongs to the methyl-accepting chemotaxis (MCP) protein family.</text>
</comment>
<dbReference type="Gene3D" id="1.10.287.950">
    <property type="entry name" value="Methyl-accepting chemotaxis protein"/>
    <property type="match status" value="1"/>
</dbReference>
<dbReference type="Pfam" id="PF00015">
    <property type="entry name" value="MCPsignal"/>
    <property type="match status" value="1"/>
</dbReference>
<evidence type="ECO:0000256" key="1">
    <source>
        <dbReference type="ARBA" id="ARBA00022481"/>
    </source>
</evidence>
<dbReference type="Pfam" id="PF12729">
    <property type="entry name" value="4HB_MCP_1"/>
    <property type="match status" value="1"/>
</dbReference>
<dbReference type="InterPro" id="IPR047347">
    <property type="entry name" value="YvaQ-like_sensor"/>
</dbReference>
<evidence type="ECO:0000256" key="3">
    <source>
        <dbReference type="PROSITE-ProRule" id="PRU00284"/>
    </source>
</evidence>
<name>A0ABU9BMP6_9BURK</name>
<organism evidence="6 7">
    <name type="scientific">Ideonella lacteola</name>
    <dbReference type="NCBI Taxonomy" id="2984193"/>
    <lineage>
        <taxon>Bacteria</taxon>
        <taxon>Pseudomonadati</taxon>
        <taxon>Pseudomonadota</taxon>
        <taxon>Betaproteobacteria</taxon>
        <taxon>Burkholderiales</taxon>
        <taxon>Sphaerotilaceae</taxon>
        <taxon>Ideonella</taxon>
    </lineage>
</organism>
<evidence type="ECO:0000259" key="5">
    <source>
        <dbReference type="PROSITE" id="PS50885"/>
    </source>
</evidence>
<keyword evidence="1" id="KW-0488">Methylation</keyword>
<dbReference type="Proteomes" id="UP001371218">
    <property type="component" value="Unassembled WGS sequence"/>
</dbReference>
<evidence type="ECO:0000256" key="2">
    <source>
        <dbReference type="ARBA" id="ARBA00029447"/>
    </source>
</evidence>
<dbReference type="InterPro" id="IPR003660">
    <property type="entry name" value="HAMP_dom"/>
</dbReference>
<dbReference type="PANTHER" id="PTHR43531">
    <property type="entry name" value="PROTEIN ICFG"/>
    <property type="match status" value="1"/>
</dbReference>
<sequence length="516" mass="54270">MKLSRRLALGFCIVLSLVVGIAALSMLSLKQLDASASEIAQALDQASMADRWQGLTQLNVTRTLALAKSGNDAQMKSFFAPQMKKTSAEITEVQKELEGLATSDDTKAQFEDIAAKRKRYIATRDQVFKLLDDKDPSAATMIENDLMPQANGYVAAVAAFEQSQRRAADAVIEASHLQAARARQATLALAALCLMAGGLCAWLITRSVVRPLHLAVNAVGSIAEGDLSRSIPVSGQDELATLLSSLRQMQDSLRGLVGNVRSSTDSIEVASSEVAVGSQDLSTRTERSAASIQETASSMEQIAGTVQQTAEAARSADELATQATQAAGAGSEVVTRLMTTMDRITTHSAKIGDIIGVINGIAFQTNILALNAAVEAARAGEQGRGFAVVASEVRSLAQRSAEAASEIKTLIGASTEAVADGARLVKDATASMAEIDQSVKRVTEVIDAIRMASNEQSEGVSQVNMAVTQLDQTTQQNAALVEETAAAADSLKDQARRLAQAVSVFRLEAAAGAPQH</sequence>
<dbReference type="PROSITE" id="PS50111">
    <property type="entry name" value="CHEMOTAXIS_TRANSDUC_2"/>
    <property type="match status" value="1"/>
</dbReference>
<dbReference type="InterPro" id="IPR004089">
    <property type="entry name" value="MCPsignal_dom"/>
</dbReference>
<dbReference type="InterPro" id="IPR004090">
    <property type="entry name" value="Chemotax_Me-accpt_rcpt"/>
</dbReference>
<keyword evidence="3" id="KW-0807">Transducer</keyword>
<evidence type="ECO:0000313" key="7">
    <source>
        <dbReference type="Proteomes" id="UP001371218"/>
    </source>
</evidence>
<dbReference type="SMART" id="SM00304">
    <property type="entry name" value="HAMP"/>
    <property type="match status" value="1"/>
</dbReference>
<dbReference type="CDD" id="cd06225">
    <property type="entry name" value="HAMP"/>
    <property type="match status" value="1"/>
</dbReference>
<dbReference type="PANTHER" id="PTHR43531:SF14">
    <property type="entry name" value="METHYL-ACCEPTING CHEMOTAXIS PROTEIN I-RELATED"/>
    <property type="match status" value="1"/>
</dbReference>
<reference evidence="6 7" key="1">
    <citation type="submission" date="2024-04" db="EMBL/GenBank/DDBJ databases">
        <title>Novel species of the genus Ideonella isolated from streams.</title>
        <authorList>
            <person name="Lu H."/>
        </authorList>
    </citation>
    <scope>NUCLEOTIDE SEQUENCE [LARGE SCALE GENOMIC DNA]</scope>
    <source>
        <strain evidence="6 7">DXS29W</strain>
    </source>
</reference>
<dbReference type="CDD" id="cd19411">
    <property type="entry name" value="MCP2201-like_sensor"/>
    <property type="match status" value="1"/>
</dbReference>
<keyword evidence="7" id="KW-1185">Reference proteome</keyword>
<feature type="domain" description="HAMP" evidence="5">
    <location>
        <begin position="206"/>
        <end position="258"/>
    </location>
</feature>
<evidence type="ECO:0000259" key="4">
    <source>
        <dbReference type="PROSITE" id="PS50111"/>
    </source>
</evidence>
<dbReference type="RefSeq" id="WP_341425601.1">
    <property type="nucleotide sequence ID" value="NZ_JBBUTG010000005.1"/>
</dbReference>
<dbReference type="CDD" id="cd11386">
    <property type="entry name" value="MCP_signal"/>
    <property type="match status" value="1"/>
</dbReference>
<dbReference type="PROSITE" id="PS50885">
    <property type="entry name" value="HAMP"/>
    <property type="match status" value="1"/>
</dbReference>
<dbReference type="InterPro" id="IPR051310">
    <property type="entry name" value="MCP_chemotaxis"/>
</dbReference>
<dbReference type="Pfam" id="PF00672">
    <property type="entry name" value="HAMP"/>
    <property type="match status" value="1"/>
</dbReference>
<gene>
    <name evidence="6" type="ORF">AACH06_10385</name>
</gene>
<evidence type="ECO:0000313" key="6">
    <source>
        <dbReference type="EMBL" id="MEK8031223.1"/>
    </source>
</evidence>
<protein>
    <submittedName>
        <fullName evidence="6">Methyl-accepting chemotaxis protein</fullName>
    </submittedName>
</protein>
<proteinExistence type="inferred from homology"/>
<dbReference type="SUPFAM" id="SSF58104">
    <property type="entry name" value="Methyl-accepting chemotaxis protein (MCP) signaling domain"/>
    <property type="match status" value="1"/>
</dbReference>
<dbReference type="EMBL" id="JBBUTG010000005">
    <property type="protein sequence ID" value="MEK8031223.1"/>
    <property type="molecule type" value="Genomic_DNA"/>
</dbReference>
<comment type="caution">
    <text evidence="6">The sequence shown here is derived from an EMBL/GenBank/DDBJ whole genome shotgun (WGS) entry which is preliminary data.</text>
</comment>
<accession>A0ABU9BMP6</accession>
<feature type="domain" description="Methyl-accepting transducer" evidence="4">
    <location>
        <begin position="263"/>
        <end position="492"/>
    </location>
</feature>
<dbReference type="InterPro" id="IPR024478">
    <property type="entry name" value="HlyB_4HB_MCP"/>
</dbReference>
<dbReference type="PRINTS" id="PR00260">
    <property type="entry name" value="CHEMTRNSDUCR"/>
</dbReference>
<dbReference type="SMART" id="SM00283">
    <property type="entry name" value="MA"/>
    <property type="match status" value="1"/>
</dbReference>